<dbReference type="SUPFAM" id="SSF53822">
    <property type="entry name" value="Periplasmic binding protein-like I"/>
    <property type="match status" value="1"/>
</dbReference>
<evidence type="ECO:0000256" key="1">
    <source>
        <dbReference type="ARBA" id="ARBA00023015"/>
    </source>
</evidence>
<evidence type="ECO:0000256" key="2">
    <source>
        <dbReference type="ARBA" id="ARBA00023125"/>
    </source>
</evidence>
<dbReference type="PANTHER" id="PTHR30146:SF109">
    <property type="entry name" value="HTH-TYPE TRANSCRIPTIONAL REGULATOR GALS"/>
    <property type="match status" value="1"/>
</dbReference>
<proteinExistence type="predicted"/>
<gene>
    <name evidence="5" type="ORF">ICL07_30705</name>
</gene>
<dbReference type="Proteomes" id="UP000659124">
    <property type="component" value="Unassembled WGS sequence"/>
</dbReference>
<dbReference type="InterPro" id="IPR028082">
    <property type="entry name" value="Peripla_BP_I"/>
</dbReference>
<comment type="caution">
    <text evidence="5">The sequence shown here is derived from an EMBL/GenBank/DDBJ whole genome shotgun (WGS) entry which is preliminary data.</text>
</comment>
<dbReference type="InterPro" id="IPR001761">
    <property type="entry name" value="Peripla_BP/Lac1_sug-bd_dom"/>
</dbReference>
<dbReference type="Pfam" id="PF00532">
    <property type="entry name" value="Peripla_BP_1"/>
    <property type="match status" value="1"/>
</dbReference>
<keyword evidence="6" id="KW-1185">Reference proteome</keyword>
<evidence type="ECO:0000256" key="3">
    <source>
        <dbReference type="ARBA" id="ARBA00023163"/>
    </source>
</evidence>
<keyword evidence="2 5" id="KW-0238">DNA-binding</keyword>
<sequence length="335" mass="37477">MKKNIPTIKAIALQLNISVSTVSKALNNHPAIGEQTREKVRQLAAAMHYVPNQTAIHFKSGKTHTIGVILPQLTDHFFTKALSGAEHYALQHTYNVISGQSYNHLQREKELVGFMQRSRVDGLIIALTSETESRDHLLPLEAWGIPIVYLMRTPPIKECHYVTVDVFDGAHQAVRMLLNRGHRRIAHLNGPEMLLTSRERQAGYLHALQQHQLPADPDLICHTTLSPESTRACMAQLMALPDTPTAILGFKDLVVLEAMQYVKNNAAGRRGPVDFIGFGNHEFLQFLDTPPTASIEENPFLLGSKAMEVLIQLISGGEAQRYQQVRMPCKLVNYK</sequence>
<dbReference type="EMBL" id="JACVFC010000006">
    <property type="protein sequence ID" value="MBC9934788.1"/>
    <property type="molecule type" value="Genomic_DNA"/>
</dbReference>
<keyword evidence="1" id="KW-0805">Transcription regulation</keyword>
<dbReference type="SMART" id="SM00354">
    <property type="entry name" value="HTH_LACI"/>
    <property type="match status" value="1"/>
</dbReference>
<protein>
    <submittedName>
        <fullName evidence="5">LacI family DNA-binding transcriptional regulator</fullName>
    </submittedName>
</protein>
<dbReference type="RefSeq" id="WP_188091876.1">
    <property type="nucleotide sequence ID" value="NZ_JACVFC010000006.1"/>
</dbReference>
<dbReference type="SUPFAM" id="SSF47413">
    <property type="entry name" value="lambda repressor-like DNA-binding domains"/>
    <property type="match status" value="1"/>
</dbReference>
<feature type="domain" description="HTH lacI-type" evidence="4">
    <location>
        <begin position="6"/>
        <end position="60"/>
    </location>
</feature>
<evidence type="ECO:0000259" key="4">
    <source>
        <dbReference type="PROSITE" id="PS50932"/>
    </source>
</evidence>
<organism evidence="5 6">
    <name type="scientific">Chitinophaga qingshengii</name>
    <dbReference type="NCBI Taxonomy" id="1569794"/>
    <lineage>
        <taxon>Bacteria</taxon>
        <taxon>Pseudomonadati</taxon>
        <taxon>Bacteroidota</taxon>
        <taxon>Chitinophagia</taxon>
        <taxon>Chitinophagales</taxon>
        <taxon>Chitinophagaceae</taxon>
        <taxon>Chitinophaga</taxon>
    </lineage>
</organism>
<dbReference type="CDD" id="cd06267">
    <property type="entry name" value="PBP1_LacI_sugar_binding-like"/>
    <property type="match status" value="1"/>
</dbReference>
<dbReference type="PANTHER" id="PTHR30146">
    <property type="entry name" value="LACI-RELATED TRANSCRIPTIONAL REPRESSOR"/>
    <property type="match status" value="1"/>
</dbReference>
<evidence type="ECO:0000313" key="5">
    <source>
        <dbReference type="EMBL" id="MBC9934788.1"/>
    </source>
</evidence>
<dbReference type="InterPro" id="IPR010982">
    <property type="entry name" value="Lambda_DNA-bd_dom_sf"/>
</dbReference>
<keyword evidence="3" id="KW-0804">Transcription</keyword>
<evidence type="ECO:0000313" key="6">
    <source>
        <dbReference type="Proteomes" id="UP000659124"/>
    </source>
</evidence>
<dbReference type="Gene3D" id="3.40.50.2300">
    <property type="match status" value="2"/>
</dbReference>
<dbReference type="GO" id="GO:0003677">
    <property type="term" value="F:DNA binding"/>
    <property type="evidence" value="ECO:0007669"/>
    <property type="project" value="UniProtKB-KW"/>
</dbReference>
<accession>A0ABR7TXL2</accession>
<dbReference type="CDD" id="cd01392">
    <property type="entry name" value="HTH_LacI"/>
    <property type="match status" value="1"/>
</dbReference>
<reference evidence="5 6" key="1">
    <citation type="submission" date="2020-09" db="EMBL/GenBank/DDBJ databases">
        <title>Genome sequences of type strains of Chitinophaga qingshengii and Chitinophaga varians.</title>
        <authorList>
            <person name="Kittiwongwattana C."/>
        </authorList>
    </citation>
    <scope>NUCLEOTIDE SEQUENCE [LARGE SCALE GENOMIC DNA]</scope>
    <source>
        <strain evidence="5 6">JCM 30026</strain>
    </source>
</reference>
<name>A0ABR7TXL2_9BACT</name>
<dbReference type="Pfam" id="PF00356">
    <property type="entry name" value="LacI"/>
    <property type="match status" value="1"/>
</dbReference>
<dbReference type="InterPro" id="IPR000843">
    <property type="entry name" value="HTH_LacI"/>
</dbReference>
<dbReference type="Gene3D" id="1.10.260.40">
    <property type="entry name" value="lambda repressor-like DNA-binding domains"/>
    <property type="match status" value="1"/>
</dbReference>
<dbReference type="PROSITE" id="PS50932">
    <property type="entry name" value="HTH_LACI_2"/>
    <property type="match status" value="1"/>
</dbReference>